<comment type="caution">
    <text evidence="2">The sequence shown here is derived from an EMBL/GenBank/DDBJ whole genome shotgun (WGS) entry which is preliminary data.</text>
</comment>
<feature type="transmembrane region" description="Helical" evidence="1">
    <location>
        <begin position="26"/>
        <end position="45"/>
    </location>
</feature>
<organism evidence="2 3">
    <name type="scientific">Salisediminibacterium halotolerans</name>
    <dbReference type="NCBI Taxonomy" id="517425"/>
    <lineage>
        <taxon>Bacteria</taxon>
        <taxon>Bacillati</taxon>
        <taxon>Bacillota</taxon>
        <taxon>Bacilli</taxon>
        <taxon>Bacillales</taxon>
        <taxon>Bacillaceae</taxon>
        <taxon>Salisediminibacterium</taxon>
    </lineage>
</organism>
<sequence>MNLLDWKFSKNGQVKAWFSVYPRSTVILHFVSGYYFTFMAVWSAFDPAPKRADLEEMERIINDELGCLEEYEIRRSAQKLEI</sequence>
<dbReference type="OrthoDB" id="2453421at2"/>
<dbReference type="Proteomes" id="UP000199318">
    <property type="component" value="Unassembled WGS sequence"/>
</dbReference>
<proteinExistence type="predicted"/>
<accession>A0A1H9WAL8</accession>
<dbReference type="RefSeq" id="WP_093074551.1">
    <property type="nucleotide sequence ID" value="NZ_BJVE01000003.1"/>
</dbReference>
<keyword evidence="1" id="KW-1133">Transmembrane helix</keyword>
<keyword evidence="1" id="KW-0812">Transmembrane</keyword>
<gene>
    <name evidence="2" type="ORF">SAMN05444126_1313</name>
</gene>
<reference evidence="3" key="1">
    <citation type="submission" date="2016-10" db="EMBL/GenBank/DDBJ databases">
        <authorList>
            <person name="de Groot N.N."/>
        </authorList>
    </citation>
    <scope>NUCLEOTIDE SEQUENCE [LARGE SCALE GENOMIC DNA]</scope>
    <source>
        <strain evidence="3">10nlg</strain>
    </source>
</reference>
<name>A0A1H9WAL8_9BACI</name>
<evidence type="ECO:0000256" key="1">
    <source>
        <dbReference type="SAM" id="Phobius"/>
    </source>
</evidence>
<dbReference type="EMBL" id="FOGV01000031">
    <property type="protein sequence ID" value="SES30864.1"/>
    <property type="molecule type" value="Genomic_DNA"/>
</dbReference>
<keyword evidence="1" id="KW-0472">Membrane</keyword>
<evidence type="ECO:0000313" key="3">
    <source>
        <dbReference type="Proteomes" id="UP000199318"/>
    </source>
</evidence>
<keyword evidence="3" id="KW-1185">Reference proteome</keyword>
<protein>
    <submittedName>
        <fullName evidence="2">Uncharacterized protein</fullName>
    </submittedName>
</protein>
<dbReference type="STRING" id="1464123.SAMN05444126_1313"/>
<dbReference type="AlphaFoldDB" id="A0A1H9WAL8"/>
<evidence type="ECO:0000313" key="2">
    <source>
        <dbReference type="EMBL" id="SES30864.1"/>
    </source>
</evidence>